<evidence type="ECO:0000256" key="1">
    <source>
        <dbReference type="SAM" id="MobiDB-lite"/>
    </source>
</evidence>
<protein>
    <submittedName>
        <fullName evidence="2">Uncharacterized protein</fullName>
    </submittedName>
</protein>
<feature type="compositionally biased region" description="Basic and acidic residues" evidence="1">
    <location>
        <begin position="34"/>
        <end position="44"/>
    </location>
</feature>
<evidence type="ECO:0000313" key="3">
    <source>
        <dbReference type="Proteomes" id="UP001054889"/>
    </source>
</evidence>
<feature type="region of interest" description="Disordered" evidence="1">
    <location>
        <begin position="33"/>
        <end position="64"/>
    </location>
</feature>
<organism evidence="2 3">
    <name type="scientific">Eleusine coracana subsp. coracana</name>
    <dbReference type="NCBI Taxonomy" id="191504"/>
    <lineage>
        <taxon>Eukaryota</taxon>
        <taxon>Viridiplantae</taxon>
        <taxon>Streptophyta</taxon>
        <taxon>Embryophyta</taxon>
        <taxon>Tracheophyta</taxon>
        <taxon>Spermatophyta</taxon>
        <taxon>Magnoliopsida</taxon>
        <taxon>Liliopsida</taxon>
        <taxon>Poales</taxon>
        <taxon>Poaceae</taxon>
        <taxon>PACMAD clade</taxon>
        <taxon>Chloridoideae</taxon>
        <taxon>Cynodonteae</taxon>
        <taxon>Eleusininae</taxon>
        <taxon>Eleusine</taxon>
    </lineage>
</organism>
<name>A0AAV5CEQ2_ELECO</name>
<reference evidence="2" key="1">
    <citation type="journal article" date="2018" name="DNA Res.">
        <title>Multiple hybrid de novo genome assembly of finger millet, an orphan allotetraploid crop.</title>
        <authorList>
            <person name="Hatakeyama M."/>
            <person name="Aluri S."/>
            <person name="Balachadran M.T."/>
            <person name="Sivarajan S.R."/>
            <person name="Patrignani A."/>
            <person name="Gruter S."/>
            <person name="Poveda L."/>
            <person name="Shimizu-Inatsugi R."/>
            <person name="Baeten J."/>
            <person name="Francoijs K.J."/>
            <person name="Nataraja K.N."/>
            <person name="Reddy Y.A.N."/>
            <person name="Phadnis S."/>
            <person name="Ravikumar R.L."/>
            <person name="Schlapbach R."/>
            <person name="Sreeman S.M."/>
            <person name="Shimizu K.K."/>
        </authorList>
    </citation>
    <scope>NUCLEOTIDE SEQUENCE</scope>
</reference>
<evidence type="ECO:0000313" key="2">
    <source>
        <dbReference type="EMBL" id="GJM96738.1"/>
    </source>
</evidence>
<proteinExistence type="predicted"/>
<dbReference type="AlphaFoldDB" id="A0AAV5CEQ2"/>
<comment type="caution">
    <text evidence="2">The sequence shown here is derived from an EMBL/GenBank/DDBJ whole genome shotgun (WGS) entry which is preliminary data.</text>
</comment>
<sequence length="92" mass="9867">MSGLIDIWMVERDRMPRTRGVQALWSVSFLGARDSQKRAPRSELDGSSGAAKQRDGNGRPDGAVALPVEEDAAAASVHEDALLSILVDCFGQ</sequence>
<reference evidence="2" key="2">
    <citation type="submission" date="2021-12" db="EMBL/GenBank/DDBJ databases">
        <title>Resequencing data analysis of finger millet.</title>
        <authorList>
            <person name="Hatakeyama M."/>
            <person name="Aluri S."/>
            <person name="Balachadran M.T."/>
            <person name="Sivarajan S.R."/>
            <person name="Poveda L."/>
            <person name="Shimizu-Inatsugi R."/>
            <person name="Schlapbach R."/>
            <person name="Sreeman S.M."/>
            <person name="Shimizu K.K."/>
        </authorList>
    </citation>
    <scope>NUCLEOTIDE SEQUENCE</scope>
</reference>
<accession>A0AAV5CEQ2</accession>
<gene>
    <name evidence="2" type="primary">ga13601</name>
    <name evidence="2" type="ORF">PR202_ga13601</name>
</gene>
<keyword evidence="3" id="KW-1185">Reference proteome</keyword>
<dbReference type="EMBL" id="BQKI01000006">
    <property type="protein sequence ID" value="GJM96738.1"/>
    <property type="molecule type" value="Genomic_DNA"/>
</dbReference>
<dbReference type="Proteomes" id="UP001054889">
    <property type="component" value="Unassembled WGS sequence"/>
</dbReference>